<name>I3ZC15_TERRK</name>
<accession>I3ZC15</accession>
<dbReference type="AlphaFoldDB" id="I3ZC15"/>
<dbReference type="HOGENOM" id="CLU_3398945_0_0_0"/>
<reference evidence="1 2" key="1">
    <citation type="submission" date="2012-06" db="EMBL/GenBank/DDBJ databases">
        <title>Complete genome of Terriglobus roseus DSM 18391.</title>
        <authorList>
            <consortium name="US DOE Joint Genome Institute (JGI-PGF)"/>
            <person name="Lucas S."/>
            <person name="Copeland A."/>
            <person name="Lapidus A."/>
            <person name="Glavina del Rio T."/>
            <person name="Dalin E."/>
            <person name="Tice H."/>
            <person name="Bruce D."/>
            <person name="Goodwin L."/>
            <person name="Pitluck S."/>
            <person name="Peters L."/>
            <person name="Mikhailova N."/>
            <person name="Munk A.C.C."/>
            <person name="Kyrpides N."/>
            <person name="Mavromatis K."/>
            <person name="Ivanova N."/>
            <person name="Brettin T."/>
            <person name="Detter J.C."/>
            <person name="Han C."/>
            <person name="Larimer F."/>
            <person name="Land M."/>
            <person name="Hauser L."/>
            <person name="Markowitz V."/>
            <person name="Cheng J.-F."/>
            <person name="Hugenholtz P."/>
            <person name="Woyke T."/>
            <person name="Wu D."/>
            <person name="Brambilla E."/>
            <person name="Klenk H.-P."/>
            <person name="Eisen J.A."/>
        </authorList>
    </citation>
    <scope>NUCLEOTIDE SEQUENCE [LARGE SCALE GENOMIC DNA]</scope>
    <source>
        <strain evidence="2">DSM 18391 / NRRL B-41598 / KBS 63</strain>
    </source>
</reference>
<keyword evidence="2" id="KW-1185">Reference proteome</keyword>
<evidence type="ECO:0000313" key="2">
    <source>
        <dbReference type="Proteomes" id="UP000006056"/>
    </source>
</evidence>
<gene>
    <name evidence="1" type="ordered locus">Terro_0439</name>
</gene>
<organism evidence="1 2">
    <name type="scientific">Terriglobus roseus (strain DSM 18391 / NRRL B-41598 / KBS 63)</name>
    <dbReference type="NCBI Taxonomy" id="926566"/>
    <lineage>
        <taxon>Bacteria</taxon>
        <taxon>Pseudomonadati</taxon>
        <taxon>Acidobacteriota</taxon>
        <taxon>Terriglobia</taxon>
        <taxon>Terriglobales</taxon>
        <taxon>Acidobacteriaceae</taxon>
        <taxon>Terriglobus</taxon>
    </lineage>
</organism>
<sequence>MDEHAPGLKPLVLWFGFRGLKAPAFSVSRFA</sequence>
<protein>
    <submittedName>
        <fullName evidence="1">Uncharacterized protein</fullName>
    </submittedName>
</protein>
<proteinExistence type="predicted"/>
<dbReference type="Proteomes" id="UP000006056">
    <property type="component" value="Chromosome"/>
</dbReference>
<evidence type="ECO:0000313" key="1">
    <source>
        <dbReference type="EMBL" id="AFL86783.1"/>
    </source>
</evidence>
<dbReference type="EMBL" id="CP003379">
    <property type="protein sequence ID" value="AFL86783.1"/>
    <property type="molecule type" value="Genomic_DNA"/>
</dbReference>
<dbReference type="KEGG" id="trs:Terro_0439"/>